<evidence type="ECO:0000313" key="2">
    <source>
        <dbReference type="Proteomes" id="UP000009049"/>
    </source>
</evidence>
<dbReference type="KEGG" id="rbi:RB2501_02290"/>
<dbReference type="EMBL" id="CP001712">
    <property type="protein sequence ID" value="EAR14216.1"/>
    <property type="molecule type" value="Genomic_DNA"/>
</dbReference>
<dbReference type="AlphaFoldDB" id="A4CP95"/>
<proteinExistence type="predicted"/>
<dbReference type="CDD" id="cd06241">
    <property type="entry name" value="M14-like"/>
    <property type="match status" value="1"/>
</dbReference>
<evidence type="ECO:0000313" key="1">
    <source>
        <dbReference type="EMBL" id="EAR14216.1"/>
    </source>
</evidence>
<dbReference type="OrthoDB" id="9767214at2"/>
<dbReference type="PROSITE" id="PS51257">
    <property type="entry name" value="PROKAR_LIPOPROTEIN"/>
    <property type="match status" value="1"/>
</dbReference>
<sequence length="581" mass="66377">MRTLQWCLLALAILTAGCEKQAEDARSEFPTPFESGDGNTTATYAETIDFYLQLAREYPEVNVQTLGATDSGKPLHLVTYSPEGDFNFERLRREHAILLILNGIHPGESDGIDASMLLLRDLAAGKLQVPEKLVVAVIPVYNVGGALNRNSGSRANQNGPASYGFRGNARNYDLNRDFVKMDTRNARTFAQIFHLVEPDFFLDNHVSNGADYQYTLTHLFTQHNKLGGPLGGYLEDSLRTALETSLARNDWEITPYVNVFNRPPESGFSQFMDSPRYSTGYAALWNTPGMMLETHMLKPYDQRVAGTYALMESLMALVAERREALREHRGQTKASWVPGSGYPLGWKADSTQFRMLDFKGYQADTIPSAVSGQPRLQYDRNRPVETRVRYYNQFRPTDSVRIPEAYIIPRQWTRVVERLEWNNIRYRALERDTTLGVTSYRIADYSTYQQAYEGHYPHYATSVTADTVRRDFHAGDLVVPTDQPGVRYLLETLEPMAPDSFFNWNFFDTILQQKEGFSPYVFEETAAELLAGDSLLRKKFQRMRDSVPGFADSGYRQLNWIYMQSPHYEAAHLQYPVYRLE</sequence>
<dbReference type="RefSeq" id="WP_015755652.1">
    <property type="nucleotide sequence ID" value="NC_013222.1"/>
</dbReference>
<dbReference type="SUPFAM" id="SSF53187">
    <property type="entry name" value="Zn-dependent exopeptidases"/>
    <property type="match status" value="1"/>
</dbReference>
<name>A4CP95_ROBBH</name>
<dbReference type="STRING" id="313596.RB2501_02290"/>
<evidence type="ECO:0008006" key="3">
    <source>
        <dbReference type="Google" id="ProtNLM"/>
    </source>
</evidence>
<dbReference type="eggNOG" id="COG2866">
    <property type="taxonomic scope" value="Bacteria"/>
</dbReference>
<dbReference type="Gene3D" id="3.40.630.10">
    <property type="entry name" value="Zn peptidases"/>
    <property type="match status" value="1"/>
</dbReference>
<keyword evidence="2" id="KW-1185">Reference proteome</keyword>
<reference evidence="1 2" key="1">
    <citation type="journal article" date="2009" name="J. Bacteriol.">
        <title>Complete genome sequence of Robiginitalea biformata HTCC2501.</title>
        <authorList>
            <person name="Oh H.M."/>
            <person name="Giovannoni S.J."/>
            <person name="Lee K."/>
            <person name="Ferriera S."/>
            <person name="Johnson J."/>
            <person name="Cho J.C."/>
        </authorList>
    </citation>
    <scope>NUCLEOTIDE SEQUENCE [LARGE SCALE GENOMIC DNA]</scope>
    <source>
        <strain evidence="2">ATCC BAA-864 / HTCC2501 / KCTC 12146</strain>
    </source>
</reference>
<accession>A4CP95</accession>
<organism evidence="1 2">
    <name type="scientific">Robiginitalea biformata (strain ATCC BAA-864 / DSM 15991 / KCTC 12146 / HTCC2501)</name>
    <dbReference type="NCBI Taxonomy" id="313596"/>
    <lineage>
        <taxon>Bacteria</taxon>
        <taxon>Pseudomonadati</taxon>
        <taxon>Bacteroidota</taxon>
        <taxon>Flavobacteriia</taxon>
        <taxon>Flavobacteriales</taxon>
        <taxon>Flavobacteriaceae</taxon>
        <taxon>Robiginitalea</taxon>
    </lineage>
</organism>
<dbReference type="Proteomes" id="UP000009049">
    <property type="component" value="Chromosome"/>
</dbReference>
<dbReference type="HOGENOM" id="CLU_032905_0_0_10"/>
<protein>
    <recommendedName>
        <fullName evidence="3">Peptidase M14 carboxypeptidase A domain-containing protein</fullName>
    </recommendedName>
</protein>
<gene>
    <name evidence="1" type="ordered locus">RB2501_02290</name>
</gene>